<feature type="domain" description="Response regulatory" evidence="12">
    <location>
        <begin position="1098"/>
        <end position="1213"/>
    </location>
</feature>
<feature type="region of interest" description="Disordered" evidence="8">
    <location>
        <begin position="1339"/>
        <end position="1366"/>
    </location>
</feature>
<reference evidence="13 14" key="1">
    <citation type="submission" date="2019-06" db="EMBL/GenBank/DDBJ databases">
        <title>Echinicola alkalisoli sp. nov. isolated from saline soil.</title>
        <authorList>
            <person name="Sun J.-Q."/>
            <person name="Xu L."/>
        </authorList>
    </citation>
    <scope>NUCLEOTIDE SEQUENCE [LARGE SCALE GENOMIC DNA]</scope>
    <source>
        <strain evidence="13 14">LN3S3</strain>
    </source>
</reference>
<dbReference type="CDD" id="cd00082">
    <property type="entry name" value="HisKA"/>
    <property type="match status" value="1"/>
</dbReference>
<dbReference type="GO" id="GO:0043565">
    <property type="term" value="F:sequence-specific DNA binding"/>
    <property type="evidence" value="ECO:0007669"/>
    <property type="project" value="InterPro"/>
</dbReference>
<dbReference type="InterPro" id="IPR005467">
    <property type="entry name" value="His_kinase_dom"/>
</dbReference>
<dbReference type="InterPro" id="IPR018060">
    <property type="entry name" value="HTH_AraC"/>
</dbReference>
<dbReference type="InterPro" id="IPR036890">
    <property type="entry name" value="HATPase_C_sf"/>
</dbReference>
<dbReference type="InterPro" id="IPR018062">
    <property type="entry name" value="HTH_AraC-typ_CS"/>
</dbReference>
<dbReference type="Gene3D" id="3.40.50.2300">
    <property type="match status" value="1"/>
</dbReference>
<name>A0A514CMN6_9BACT</name>
<dbReference type="SMART" id="SM00342">
    <property type="entry name" value="HTH_ARAC"/>
    <property type="match status" value="1"/>
</dbReference>
<feature type="modified residue" description="4-aspartylphosphate" evidence="7">
    <location>
        <position position="1146"/>
    </location>
</feature>
<feature type="compositionally biased region" description="Basic and acidic residues" evidence="8">
    <location>
        <begin position="1340"/>
        <end position="1353"/>
    </location>
</feature>
<dbReference type="Gene3D" id="2.130.10.10">
    <property type="entry name" value="YVTN repeat-like/Quinoprotein amine dehydrogenase"/>
    <property type="match status" value="2"/>
</dbReference>
<dbReference type="InterPro" id="IPR011047">
    <property type="entry name" value="Quinoprotein_ADH-like_sf"/>
</dbReference>
<dbReference type="PROSITE" id="PS00041">
    <property type="entry name" value="HTH_ARAC_FAMILY_1"/>
    <property type="match status" value="1"/>
</dbReference>
<dbReference type="Pfam" id="PF00512">
    <property type="entry name" value="HisKA"/>
    <property type="match status" value="1"/>
</dbReference>
<feature type="domain" description="Histidine kinase" evidence="11">
    <location>
        <begin position="831"/>
        <end position="1053"/>
    </location>
</feature>
<keyword evidence="4" id="KW-0805">Transcription regulation</keyword>
<dbReference type="SMART" id="SM00387">
    <property type="entry name" value="HATPase_c"/>
    <property type="match status" value="1"/>
</dbReference>
<dbReference type="CDD" id="cd17574">
    <property type="entry name" value="REC_OmpR"/>
    <property type="match status" value="1"/>
</dbReference>
<dbReference type="Proteomes" id="UP000316614">
    <property type="component" value="Chromosome"/>
</dbReference>
<dbReference type="InterPro" id="IPR001789">
    <property type="entry name" value="Sig_transdc_resp-reg_receiver"/>
</dbReference>
<dbReference type="OrthoDB" id="9806995at2"/>
<dbReference type="InterPro" id="IPR011110">
    <property type="entry name" value="Reg_prop"/>
</dbReference>
<evidence type="ECO:0000256" key="6">
    <source>
        <dbReference type="ARBA" id="ARBA00023163"/>
    </source>
</evidence>
<dbReference type="PROSITE" id="PS01124">
    <property type="entry name" value="HTH_ARAC_FAMILY_2"/>
    <property type="match status" value="1"/>
</dbReference>
<dbReference type="PROSITE" id="PS50109">
    <property type="entry name" value="HIS_KIN"/>
    <property type="match status" value="1"/>
</dbReference>
<dbReference type="Pfam" id="PF00072">
    <property type="entry name" value="Response_reg"/>
    <property type="match status" value="1"/>
</dbReference>
<dbReference type="Gene3D" id="3.30.565.10">
    <property type="entry name" value="Histidine kinase-like ATPase, C-terminal domain"/>
    <property type="match status" value="1"/>
</dbReference>
<evidence type="ECO:0000256" key="1">
    <source>
        <dbReference type="ARBA" id="ARBA00000085"/>
    </source>
</evidence>
<feature type="signal peptide" evidence="9">
    <location>
        <begin position="1"/>
        <end position="21"/>
    </location>
</feature>
<evidence type="ECO:0000313" key="14">
    <source>
        <dbReference type="Proteomes" id="UP000316614"/>
    </source>
</evidence>
<dbReference type="EMBL" id="CP041253">
    <property type="protein sequence ID" value="QDH81050.1"/>
    <property type="molecule type" value="Genomic_DNA"/>
</dbReference>
<dbReference type="SUPFAM" id="SSF55874">
    <property type="entry name" value="ATPase domain of HSP90 chaperone/DNA topoisomerase II/histidine kinase"/>
    <property type="match status" value="1"/>
</dbReference>
<dbReference type="SUPFAM" id="SSF52172">
    <property type="entry name" value="CheY-like"/>
    <property type="match status" value="1"/>
</dbReference>
<dbReference type="Gene3D" id="2.60.40.10">
    <property type="entry name" value="Immunoglobulins"/>
    <property type="match status" value="1"/>
</dbReference>
<dbReference type="PRINTS" id="PR00344">
    <property type="entry name" value="BCTRLSENSOR"/>
</dbReference>
<dbReference type="InterPro" id="IPR009057">
    <property type="entry name" value="Homeodomain-like_sf"/>
</dbReference>
<dbReference type="Pfam" id="PF07494">
    <property type="entry name" value="Reg_prop"/>
    <property type="match status" value="7"/>
</dbReference>
<feature type="domain" description="HTH araC/xylS-type" evidence="10">
    <location>
        <begin position="1245"/>
        <end position="1343"/>
    </location>
</feature>
<feature type="chain" id="PRO_5022222648" description="histidine kinase" evidence="9">
    <location>
        <begin position="22"/>
        <end position="1366"/>
    </location>
</feature>
<keyword evidence="5" id="KW-0238">DNA-binding</keyword>
<keyword evidence="9" id="KW-0732">Signal</keyword>
<dbReference type="GO" id="GO:0000155">
    <property type="term" value="F:phosphorelay sensor kinase activity"/>
    <property type="evidence" value="ECO:0007669"/>
    <property type="project" value="InterPro"/>
</dbReference>
<evidence type="ECO:0000256" key="9">
    <source>
        <dbReference type="SAM" id="SignalP"/>
    </source>
</evidence>
<dbReference type="Pfam" id="PF02518">
    <property type="entry name" value="HATPase_c"/>
    <property type="match status" value="1"/>
</dbReference>
<dbReference type="SMART" id="SM00388">
    <property type="entry name" value="HisKA"/>
    <property type="match status" value="1"/>
</dbReference>
<evidence type="ECO:0000256" key="2">
    <source>
        <dbReference type="ARBA" id="ARBA00012438"/>
    </source>
</evidence>
<dbReference type="InterPro" id="IPR015943">
    <property type="entry name" value="WD40/YVTN_repeat-like_dom_sf"/>
</dbReference>
<dbReference type="Pfam" id="PF12833">
    <property type="entry name" value="HTH_18"/>
    <property type="match status" value="1"/>
</dbReference>
<dbReference type="GO" id="GO:0003700">
    <property type="term" value="F:DNA-binding transcription factor activity"/>
    <property type="evidence" value="ECO:0007669"/>
    <property type="project" value="InterPro"/>
</dbReference>
<keyword evidence="14" id="KW-1185">Reference proteome</keyword>
<evidence type="ECO:0000313" key="13">
    <source>
        <dbReference type="EMBL" id="QDH81050.1"/>
    </source>
</evidence>
<dbReference type="SUPFAM" id="SSF50998">
    <property type="entry name" value="Quinoprotein alcohol dehydrogenase-like"/>
    <property type="match status" value="1"/>
</dbReference>
<organism evidence="13 14">
    <name type="scientific">Echinicola soli</name>
    <dbReference type="NCBI Taxonomy" id="2591634"/>
    <lineage>
        <taxon>Bacteria</taxon>
        <taxon>Pseudomonadati</taxon>
        <taxon>Bacteroidota</taxon>
        <taxon>Cytophagia</taxon>
        <taxon>Cytophagales</taxon>
        <taxon>Cyclobacteriaceae</taxon>
        <taxon>Echinicola</taxon>
    </lineage>
</organism>
<dbReference type="EC" id="2.7.13.3" evidence="2"/>
<dbReference type="PANTHER" id="PTHR43547:SF2">
    <property type="entry name" value="HYBRID SIGNAL TRANSDUCTION HISTIDINE KINASE C"/>
    <property type="match status" value="1"/>
</dbReference>
<accession>A0A514CMN6</accession>
<evidence type="ECO:0000256" key="7">
    <source>
        <dbReference type="PROSITE-ProRule" id="PRU00169"/>
    </source>
</evidence>
<evidence type="ECO:0000259" key="12">
    <source>
        <dbReference type="PROSITE" id="PS50110"/>
    </source>
</evidence>
<dbReference type="Gene3D" id="1.10.10.60">
    <property type="entry name" value="Homeodomain-like"/>
    <property type="match status" value="1"/>
</dbReference>
<dbReference type="InterPro" id="IPR036097">
    <property type="entry name" value="HisK_dim/P_sf"/>
</dbReference>
<dbReference type="SUPFAM" id="SSF47384">
    <property type="entry name" value="Homodimeric domain of signal transducing histidine kinase"/>
    <property type="match status" value="1"/>
</dbReference>
<sequence length="1366" mass="155743">MQRIVLCILFLALAISVETTAGEKPVFHKITTHDGLSHSTVYTIAQDHKGYIWIGTREGLNRYNSYGLKTYYNGQENTGGLSADRILCLKPASEQRLFIGTSEGLDRYDYQTDRVENIHYQGKPLGYIKCLFESSDALLYVCAESGLYLIDKQNKATRLSEESNTLAIAEYKTDVFWLMTSKGVYLVNKMGDVIKEYADLKPNLKTRNNFYCLFKDNQGTMWVGTQEGAFWYLPQKDKFEKVETAEEKSAVSLVRAINEDDQNRIWIGTEKGMYVYDKVSGNTEHYAQSFDQSPYALSDQSVYCILKSRENIMWMGTYFGGVNFVKLRESGFVKVVPDGGENSLSGKAVSQLTEDRQGRLWIGSEDAGVSVWDKERQHFTYFTSKNSPSSISGNNVHALQQDGEGNIWLGTFLEGLDRYDPATGKFTNYRHDPTDSSTISHNNVFSLLCDSRDNLWVGTWEGINIYDRKKDHFRKFKPQGVGERFVYDLLEDDLGKIWICTRNDGIFRYDPVTDQLEWFNKDHHDNHGLTVNKVIHVFQDSKNRLWFGTLNGGVLQWDRTAKRFSAFTKSDGLSNNNVYGILEDQQGNLWLSTNNGLTVLDPTTGQTKIYDKSNGLQDAQFNFKSSYKDKGGRMYFGTVNGMYHFHPDSINAIKTPPSIHFTELKLFNKPLEVGGADGILFSQIDEVESITLKYSQNVITFDFVATNYFSPGKNVYAYYLEGFEKDWNKPDEKHSATYTNLSPGRYTFHVKAANPDGVWSRERTILLTVAPPFWWTSWAKVIYGLLVVAAVFGYRRYLYLRHQEKMTYQLEKVEKEKMQELNQHKLNFFTYISHEFKTPLTLIIAVIDKFLDHQDHSSHQKEDFKLIKRNASRLHFLIDQLMEFRKTESDHTDLKPKWGDVILFLRDTFSAFVPLYHKKDITYHFTTDCRAFEALFDDDKLEKIVTNLVSNAIKSTPTFGEITMQAEMKASAIPGHAWLSIHVEDNGRGLPKEELDKIFMPFYQGDNPSPAEAGSGIGLALVNSLTKYLGGSIIAESTVDQGTRITVNLPLQTTSDKKQEYIKVEGNKGLLIDEDYYHLEVKADDSQKNNLEGEVTYELLIVEDNEEMRKFLASYFSRCYKVTTANDGIAALEIIGKRVPDVIISDVVMPKMGGDELCITIKNNIDTSHIPFILLTAKSTMESKIEGLEIGADAYLPKPFNLQELRLMVKNTLESRNSLKHHFLKFGSVDNYERPVNNKDHKFLNKLIEIVHQNLDDPAFNIAGFSKEAGVSRTLLHMKLKKLVNLSATEFVKAIRLKKSTNLLKAGSNVSEVAYKVGFNDPNYFSRAFKEKYGVPPSEYKGECESKDNKKGDLQAFIDNRSSPDT</sequence>
<gene>
    <name evidence="13" type="ORF">FKX85_19175</name>
</gene>
<dbReference type="InterPro" id="IPR013783">
    <property type="entry name" value="Ig-like_fold"/>
</dbReference>
<keyword evidence="6" id="KW-0804">Transcription</keyword>
<evidence type="ECO:0000259" key="11">
    <source>
        <dbReference type="PROSITE" id="PS50109"/>
    </source>
</evidence>
<evidence type="ECO:0000256" key="5">
    <source>
        <dbReference type="ARBA" id="ARBA00023125"/>
    </source>
</evidence>
<evidence type="ECO:0000259" key="10">
    <source>
        <dbReference type="PROSITE" id="PS01124"/>
    </source>
</evidence>
<dbReference type="InterPro" id="IPR011123">
    <property type="entry name" value="Y_Y_Y"/>
</dbReference>
<dbReference type="InterPro" id="IPR003661">
    <property type="entry name" value="HisK_dim/P_dom"/>
</dbReference>
<dbReference type="InterPro" id="IPR004358">
    <property type="entry name" value="Sig_transdc_His_kin-like_C"/>
</dbReference>
<dbReference type="FunFam" id="2.60.40.10:FF:000791">
    <property type="entry name" value="Two-component system sensor histidine kinase/response regulator"/>
    <property type="match status" value="1"/>
</dbReference>
<evidence type="ECO:0000256" key="3">
    <source>
        <dbReference type="ARBA" id="ARBA00022553"/>
    </source>
</evidence>
<evidence type="ECO:0000256" key="4">
    <source>
        <dbReference type="ARBA" id="ARBA00023015"/>
    </source>
</evidence>
<proteinExistence type="predicted"/>
<dbReference type="SUPFAM" id="SSF46689">
    <property type="entry name" value="Homeodomain-like"/>
    <property type="match status" value="1"/>
</dbReference>
<protein>
    <recommendedName>
        <fullName evidence="2">histidine kinase</fullName>
        <ecNumber evidence="2">2.7.13.3</ecNumber>
    </recommendedName>
</protein>
<dbReference type="Pfam" id="PF07495">
    <property type="entry name" value="Y_Y_Y"/>
    <property type="match status" value="1"/>
</dbReference>
<dbReference type="SMART" id="SM00448">
    <property type="entry name" value="REC"/>
    <property type="match status" value="1"/>
</dbReference>
<dbReference type="InterPro" id="IPR011006">
    <property type="entry name" value="CheY-like_superfamily"/>
</dbReference>
<dbReference type="SUPFAM" id="SSF63829">
    <property type="entry name" value="Calcium-dependent phosphotriesterase"/>
    <property type="match status" value="3"/>
</dbReference>
<evidence type="ECO:0000256" key="8">
    <source>
        <dbReference type="SAM" id="MobiDB-lite"/>
    </source>
</evidence>
<keyword evidence="3 7" id="KW-0597">Phosphoprotein</keyword>
<dbReference type="PANTHER" id="PTHR43547">
    <property type="entry name" value="TWO-COMPONENT HISTIDINE KINASE"/>
    <property type="match status" value="1"/>
</dbReference>
<dbReference type="InterPro" id="IPR003594">
    <property type="entry name" value="HATPase_dom"/>
</dbReference>
<dbReference type="PROSITE" id="PS50110">
    <property type="entry name" value="RESPONSE_REGULATORY"/>
    <property type="match status" value="1"/>
</dbReference>
<dbReference type="KEGG" id="echi:FKX85_19175"/>
<dbReference type="Gene3D" id="1.10.287.130">
    <property type="match status" value="1"/>
</dbReference>
<comment type="catalytic activity">
    <reaction evidence="1">
        <text>ATP + protein L-histidine = ADP + protein N-phospho-L-histidine.</text>
        <dbReference type="EC" id="2.7.13.3"/>
    </reaction>
</comment>